<organism evidence="4 5">
    <name type="scientific">Tetradesmus obliquus</name>
    <name type="common">Green alga</name>
    <name type="synonym">Acutodesmus obliquus</name>
    <dbReference type="NCBI Taxonomy" id="3088"/>
    <lineage>
        <taxon>Eukaryota</taxon>
        <taxon>Viridiplantae</taxon>
        <taxon>Chlorophyta</taxon>
        <taxon>core chlorophytes</taxon>
        <taxon>Chlorophyceae</taxon>
        <taxon>CS clade</taxon>
        <taxon>Sphaeropleales</taxon>
        <taxon>Scenedesmaceae</taxon>
        <taxon>Tetradesmus</taxon>
    </lineage>
</organism>
<dbReference type="GO" id="GO:0000045">
    <property type="term" value="P:autophagosome assembly"/>
    <property type="evidence" value="ECO:0007669"/>
    <property type="project" value="TreeGrafter"/>
</dbReference>
<proteinExistence type="inferred from homology"/>
<keyword evidence="3" id="KW-0072">Autophagy</keyword>
<keyword evidence="5" id="KW-1185">Reference proteome</keyword>
<reference evidence="4 5" key="1">
    <citation type="submission" date="2016-10" db="EMBL/GenBank/DDBJ databases">
        <authorList>
            <person name="Cai Z."/>
        </authorList>
    </citation>
    <scope>NUCLEOTIDE SEQUENCE [LARGE SCALE GENOMIC DNA]</scope>
</reference>
<dbReference type="AlphaFoldDB" id="A0A383VMR3"/>
<evidence type="ECO:0000256" key="2">
    <source>
        <dbReference type="ARBA" id="ARBA00018874"/>
    </source>
</evidence>
<dbReference type="Proteomes" id="UP000256970">
    <property type="component" value="Unassembled WGS sequence"/>
</dbReference>
<evidence type="ECO:0000256" key="1">
    <source>
        <dbReference type="ARBA" id="ARBA00007130"/>
    </source>
</evidence>
<dbReference type="GO" id="GO:0000407">
    <property type="term" value="C:phagophore assembly site"/>
    <property type="evidence" value="ECO:0007669"/>
    <property type="project" value="TreeGrafter"/>
</dbReference>
<dbReference type="EMBL" id="FNXT01000689">
    <property type="protein sequence ID" value="SZX66190.1"/>
    <property type="molecule type" value="Genomic_DNA"/>
</dbReference>
<dbReference type="STRING" id="3088.A0A383VMR3"/>
<dbReference type="PANTHER" id="PTHR13292:SF0">
    <property type="entry name" value="AUTOPHAGY-RELATED PROTEIN 101"/>
    <property type="match status" value="1"/>
</dbReference>
<evidence type="ECO:0000256" key="3">
    <source>
        <dbReference type="ARBA" id="ARBA00023006"/>
    </source>
</evidence>
<dbReference type="GO" id="GO:0019901">
    <property type="term" value="F:protein kinase binding"/>
    <property type="evidence" value="ECO:0007669"/>
    <property type="project" value="TreeGrafter"/>
</dbReference>
<accession>A0A383VMR3</accession>
<dbReference type="GO" id="GO:1990316">
    <property type="term" value="C:Atg1/ULK1 kinase complex"/>
    <property type="evidence" value="ECO:0007669"/>
    <property type="project" value="TreeGrafter"/>
</dbReference>
<comment type="similarity">
    <text evidence="1">Belongs to the ATG101 family.</text>
</comment>
<evidence type="ECO:0000313" key="5">
    <source>
        <dbReference type="Proteomes" id="UP000256970"/>
    </source>
</evidence>
<evidence type="ECO:0000313" key="4">
    <source>
        <dbReference type="EMBL" id="SZX66190.1"/>
    </source>
</evidence>
<dbReference type="PANTHER" id="PTHR13292">
    <property type="entry name" value="AUTOPHAGY-RELATED PROTEIN 101"/>
    <property type="match status" value="1"/>
</dbReference>
<name>A0A383VMR3_TETOB</name>
<gene>
    <name evidence="4" type="ORF">BQ4739_LOCUS6629</name>
</gene>
<sequence length="211" mass="23949">MSNCEVFNLSAIEVELHQVREVLRCVLHTILFNRSVGQVKPVDVDSELFDITYVHCGDPSVESRLESKINEACNFFEKKPQEVAQLCLAFFEPRRRQVGWFGKQDERLYWEKWVTSLCIVQSDVFTQDHHSLAYTNARSVRQAQRQAQLEGLLTEVISRVNEKRGHIPPVVSSSPCSFPWDVSICGGSRLLFGLGTVKRMLLQSSPPAVLG</sequence>
<dbReference type="Pfam" id="PF07855">
    <property type="entry name" value="ATG101"/>
    <property type="match status" value="1"/>
</dbReference>
<protein>
    <recommendedName>
        <fullName evidence="2">Autophagy-related protein 101</fullName>
    </recommendedName>
</protein>
<dbReference type="InterPro" id="IPR012445">
    <property type="entry name" value="ATG101"/>
</dbReference>